<dbReference type="Proteomes" id="UP001358417">
    <property type="component" value="Unassembled WGS sequence"/>
</dbReference>
<accession>A0AAV9NTW1</accession>
<evidence type="ECO:0000313" key="2">
    <source>
        <dbReference type="Proteomes" id="UP001358417"/>
    </source>
</evidence>
<organism evidence="1 2">
    <name type="scientific">Exophiala bonariae</name>
    <dbReference type="NCBI Taxonomy" id="1690606"/>
    <lineage>
        <taxon>Eukaryota</taxon>
        <taxon>Fungi</taxon>
        <taxon>Dikarya</taxon>
        <taxon>Ascomycota</taxon>
        <taxon>Pezizomycotina</taxon>
        <taxon>Eurotiomycetes</taxon>
        <taxon>Chaetothyriomycetidae</taxon>
        <taxon>Chaetothyriales</taxon>
        <taxon>Herpotrichiellaceae</taxon>
        <taxon>Exophiala</taxon>
    </lineage>
</organism>
<keyword evidence="2" id="KW-1185">Reference proteome</keyword>
<comment type="caution">
    <text evidence="1">The sequence shown here is derived from an EMBL/GenBank/DDBJ whole genome shotgun (WGS) entry which is preliminary data.</text>
</comment>
<proteinExistence type="predicted"/>
<dbReference type="RefSeq" id="XP_064712488.1">
    <property type="nucleotide sequence ID" value="XM_064844628.1"/>
</dbReference>
<gene>
    <name evidence="1" type="ORF">LTR84_001000</name>
</gene>
<name>A0AAV9NTW1_9EURO</name>
<dbReference type="AlphaFoldDB" id="A0AAV9NTW1"/>
<dbReference type="InterPro" id="IPR016039">
    <property type="entry name" value="Thiolase-like"/>
</dbReference>
<dbReference type="GO" id="GO:0016746">
    <property type="term" value="F:acyltransferase activity"/>
    <property type="evidence" value="ECO:0007669"/>
    <property type="project" value="InterPro"/>
</dbReference>
<dbReference type="GeneID" id="89969222"/>
<sequence length="263" mass="28540">MAGEGAVYLAGVGYSPFSSNDSSGGSPIAALVSAVVKALLDAGITYDNVTTTVAGCRDNGSSYGPQVAKVFDNTFIEVKEIEAGSELDEALHLVKTRRSHCVLVFATENSAAVALTVVSSQFLWSRPYLKDSAACIRPASAPQANDKSRTKEGLQSLCKIAWALRGWSHSKDSADEEPICALGSKHQIFKFSRADKKPIPPWKDVEFKQDGKYRLGYNPTVETRSVSQEDLEAVRAAKDGQPKEMWSSLFPRNGGDRYMLARL</sequence>
<evidence type="ECO:0000313" key="1">
    <source>
        <dbReference type="EMBL" id="KAK5065164.1"/>
    </source>
</evidence>
<protein>
    <submittedName>
        <fullName evidence="1">Uncharacterized protein</fullName>
    </submittedName>
</protein>
<reference evidence="1 2" key="1">
    <citation type="submission" date="2023-08" db="EMBL/GenBank/DDBJ databases">
        <title>Black Yeasts Isolated from many extreme environments.</title>
        <authorList>
            <person name="Coleine C."/>
            <person name="Stajich J.E."/>
            <person name="Selbmann L."/>
        </authorList>
    </citation>
    <scope>NUCLEOTIDE SEQUENCE [LARGE SCALE GENOMIC DNA]</scope>
    <source>
        <strain evidence="1 2">CCFEE 5792</strain>
    </source>
</reference>
<dbReference type="EMBL" id="JAVRRD010000001">
    <property type="protein sequence ID" value="KAK5065164.1"/>
    <property type="molecule type" value="Genomic_DNA"/>
</dbReference>
<dbReference type="Gene3D" id="3.40.47.10">
    <property type="match status" value="1"/>
</dbReference>